<dbReference type="InterPro" id="IPR029767">
    <property type="entry name" value="WecB-like"/>
</dbReference>
<dbReference type="PANTHER" id="PTHR43174">
    <property type="entry name" value="UDP-N-ACETYLGLUCOSAMINE 2-EPIMERASE"/>
    <property type="match status" value="1"/>
</dbReference>
<evidence type="ECO:0000259" key="6">
    <source>
        <dbReference type="Pfam" id="PF02350"/>
    </source>
</evidence>
<organism evidence="7 8">
    <name type="scientific">Sinobaca qinghaiensis</name>
    <dbReference type="NCBI Taxonomy" id="342944"/>
    <lineage>
        <taxon>Bacteria</taxon>
        <taxon>Bacillati</taxon>
        <taxon>Bacillota</taxon>
        <taxon>Bacilli</taxon>
        <taxon>Bacillales</taxon>
        <taxon>Sporolactobacillaceae</taxon>
        <taxon>Sinobaca</taxon>
    </lineage>
</organism>
<comment type="caution">
    <text evidence="7">The sequence shown here is derived from an EMBL/GenBank/DDBJ whole genome shotgun (WGS) entry which is preliminary data.</text>
</comment>
<protein>
    <recommendedName>
        <fullName evidence="3">UDP-N-acetylglucosamine 2-epimerase (non-hydrolyzing)</fullName>
        <ecNumber evidence="3">5.1.3.14</ecNumber>
    </recommendedName>
    <alternativeName>
        <fullName evidence="4">UDP-GlcNAc-2-epimerase</fullName>
    </alternativeName>
</protein>
<sequence>MQKIKVVTVIGTRPEAIKMAPLLKELDQRTSVASSLIVTGQHKEMLDQVLETFTLEVDHNLHIMQPSQTLTTITVKVLEGLERLFHEIKPDLVLVHGDTTTTFAASIAAFYQQIPVGHVEAGLRTGNKFSPYPEEMNRKLAAAAADWHFAPTAAAENNLLRENVPPESIFVTGNTAIDALALSVRLDYTHPILDAIGGERFIILTTHRRENAGDGMKGIFTAIQRLLEAFTNLHVVYPVHKNPQIRALVDNMFTENPRLHLTEPLETVDFHNIASRAALILTDSGGIQEEAPSFGVPVLVLRENTERPEGVEAGVLKLVGTSPDVIVREASRLLEDEAAYTDMADRPNPYGDGRASVRIVDIIEHLFALKEA</sequence>
<keyword evidence="8" id="KW-1185">Reference proteome</keyword>
<feature type="domain" description="UDP-N-acetylglucosamine 2-epimerase" evidence="6">
    <location>
        <begin position="24"/>
        <end position="364"/>
    </location>
</feature>
<keyword evidence="1 5" id="KW-0413">Isomerase</keyword>
<comment type="similarity">
    <text evidence="2 5">Belongs to the UDP-N-acetylglucosamine 2-epimerase family.</text>
</comment>
<dbReference type="AlphaFoldDB" id="A0A419V0C1"/>
<evidence type="ECO:0000313" key="7">
    <source>
        <dbReference type="EMBL" id="RKD71416.1"/>
    </source>
</evidence>
<dbReference type="CDD" id="cd03786">
    <property type="entry name" value="GTB_UDP-GlcNAc_2-Epimerase"/>
    <property type="match status" value="1"/>
</dbReference>
<dbReference type="GO" id="GO:0008761">
    <property type="term" value="F:UDP-N-acetylglucosamine 2-epimerase activity"/>
    <property type="evidence" value="ECO:0007669"/>
    <property type="project" value="UniProtKB-EC"/>
</dbReference>
<dbReference type="InterPro" id="IPR003331">
    <property type="entry name" value="UDP_GlcNAc_Epimerase_2_dom"/>
</dbReference>
<reference evidence="7 8" key="1">
    <citation type="submission" date="2018-09" db="EMBL/GenBank/DDBJ databases">
        <title>Genomic Encyclopedia of Archaeal and Bacterial Type Strains, Phase II (KMG-II): from individual species to whole genera.</title>
        <authorList>
            <person name="Goeker M."/>
        </authorList>
    </citation>
    <scope>NUCLEOTIDE SEQUENCE [LARGE SCALE GENOMIC DNA]</scope>
    <source>
        <strain evidence="7 8">DSM 17008</strain>
    </source>
</reference>
<evidence type="ECO:0000256" key="3">
    <source>
        <dbReference type="ARBA" id="ARBA00038858"/>
    </source>
</evidence>
<dbReference type="PANTHER" id="PTHR43174:SF2">
    <property type="entry name" value="UDP-N-ACETYLGLUCOSAMINE 2-EPIMERASE"/>
    <property type="match status" value="1"/>
</dbReference>
<name>A0A419V0C1_9BACL</name>
<evidence type="ECO:0000256" key="4">
    <source>
        <dbReference type="ARBA" id="ARBA00079400"/>
    </source>
</evidence>
<evidence type="ECO:0000256" key="2">
    <source>
        <dbReference type="ARBA" id="ARBA00038209"/>
    </source>
</evidence>
<dbReference type="NCBIfam" id="TIGR00236">
    <property type="entry name" value="wecB"/>
    <property type="match status" value="1"/>
</dbReference>
<evidence type="ECO:0000313" key="8">
    <source>
        <dbReference type="Proteomes" id="UP000285120"/>
    </source>
</evidence>
<gene>
    <name evidence="7" type="ORF">ATL39_2813</name>
</gene>
<dbReference type="RefSeq" id="WP_211326994.1">
    <property type="nucleotide sequence ID" value="NZ_RAPK01000010.1"/>
</dbReference>
<dbReference type="SUPFAM" id="SSF53756">
    <property type="entry name" value="UDP-Glycosyltransferase/glycogen phosphorylase"/>
    <property type="match status" value="1"/>
</dbReference>
<dbReference type="Pfam" id="PF02350">
    <property type="entry name" value="Epimerase_2"/>
    <property type="match status" value="1"/>
</dbReference>
<dbReference type="FunFam" id="3.40.50.2000:FF:000043">
    <property type="entry name" value="UDP-N-acetylglucosamine 2-epimerase"/>
    <property type="match status" value="1"/>
</dbReference>
<dbReference type="Proteomes" id="UP000285120">
    <property type="component" value="Unassembled WGS sequence"/>
</dbReference>
<proteinExistence type="inferred from homology"/>
<dbReference type="EC" id="5.1.3.14" evidence="3"/>
<evidence type="ECO:0000256" key="5">
    <source>
        <dbReference type="RuleBase" id="RU003513"/>
    </source>
</evidence>
<dbReference type="Gene3D" id="3.40.50.2000">
    <property type="entry name" value="Glycogen Phosphorylase B"/>
    <property type="match status" value="2"/>
</dbReference>
<dbReference type="EMBL" id="RAPK01000010">
    <property type="protein sequence ID" value="RKD71416.1"/>
    <property type="molecule type" value="Genomic_DNA"/>
</dbReference>
<accession>A0A419V0C1</accession>
<evidence type="ECO:0000256" key="1">
    <source>
        <dbReference type="ARBA" id="ARBA00023235"/>
    </source>
</evidence>